<dbReference type="Proteomes" id="UP000006054">
    <property type="component" value="Chromosome"/>
</dbReference>
<dbReference type="RefSeq" id="WP_014797816.1">
    <property type="nucleotide sequence ID" value="NC_018018.1"/>
</dbReference>
<organism evidence="3 4">
    <name type="scientific">Bernardetia litoralis (strain ATCC 23117 / DSM 6794 / NBRC 15988 / NCIMB 1366 / Fx l1 / Sio-4)</name>
    <name type="common">Flexibacter litoralis</name>
    <dbReference type="NCBI Taxonomy" id="880071"/>
    <lineage>
        <taxon>Bacteria</taxon>
        <taxon>Pseudomonadati</taxon>
        <taxon>Bacteroidota</taxon>
        <taxon>Cytophagia</taxon>
        <taxon>Cytophagales</taxon>
        <taxon>Bernardetiaceae</taxon>
        <taxon>Bernardetia</taxon>
    </lineage>
</organism>
<protein>
    <recommendedName>
        <fullName evidence="2">Putative auto-transporter adhesin head GIN domain-containing protein</fullName>
    </recommendedName>
</protein>
<dbReference type="OrthoDB" id="1442792at2"/>
<keyword evidence="4" id="KW-1185">Reference proteome</keyword>
<sequence precursor="true">MKNHIKIYLLSFFVLLVFSTSCSLIDDVCKDGQGEVITQERTISEFTALESRGSFTVNIFQDTSIKTQTITISAQENIIDLIKTTVSGQSLIIDNNECYNTDEEVTITIRTPALSQISLTGSGDIFLQDIIRTSNIEFIVDGSGTIFSNSIIKATACTANLKGSGNMELVFDTTNVVNASIDGSGNITLIGKATENNLNISGSGQINAFELPVLTSTAEIIGSGIIELTATESDSTINTSTATVDAQVSGSGTVRVKGNAGIRWNVSGSGKIERIE</sequence>
<gene>
    <name evidence="3" type="ordered locus">Fleli_1981</name>
</gene>
<dbReference type="Pfam" id="PF10988">
    <property type="entry name" value="DUF2807"/>
    <property type="match status" value="1"/>
</dbReference>
<evidence type="ECO:0000313" key="3">
    <source>
        <dbReference type="EMBL" id="AFM04366.1"/>
    </source>
</evidence>
<dbReference type="HOGENOM" id="CLU_072746_2_0_10"/>
<keyword evidence="1" id="KW-0732">Signal</keyword>
<dbReference type="KEGG" id="fli:Fleli_1981"/>
<feature type="chain" id="PRO_5003685484" description="Putative auto-transporter adhesin head GIN domain-containing protein" evidence="1">
    <location>
        <begin position="24"/>
        <end position="276"/>
    </location>
</feature>
<evidence type="ECO:0000313" key="4">
    <source>
        <dbReference type="Proteomes" id="UP000006054"/>
    </source>
</evidence>
<evidence type="ECO:0000256" key="1">
    <source>
        <dbReference type="SAM" id="SignalP"/>
    </source>
</evidence>
<reference evidence="4" key="1">
    <citation type="submission" date="2012-06" db="EMBL/GenBank/DDBJ databases">
        <title>The complete genome of Flexibacter litoralis DSM 6794.</title>
        <authorList>
            <person name="Lucas S."/>
            <person name="Copeland A."/>
            <person name="Lapidus A."/>
            <person name="Glavina del Rio T."/>
            <person name="Dalin E."/>
            <person name="Tice H."/>
            <person name="Bruce D."/>
            <person name="Goodwin L."/>
            <person name="Pitluck S."/>
            <person name="Peters L."/>
            <person name="Ovchinnikova G."/>
            <person name="Lu M."/>
            <person name="Kyrpides N."/>
            <person name="Mavromatis K."/>
            <person name="Ivanova N."/>
            <person name="Brettin T."/>
            <person name="Detter J.C."/>
            <person name="Han C."/>
            <person name="Larimer F."/>
            <person name="Land M."/>
            <person name="Hauser L."/>
            <person name="Markowitz V."/>
            <person name="Cheng J.-F."/>
            <person name="Hugenholtz P."/>
            <person name="Woyke T."/>
            <person name="Wu D."/>
            <person name="Spring S."/>
            <person name="Lang E."/>
            <person name="Kopitz M."/>
            <person name="Brambilla E."/>
            <person name="Klenk H.-P."/>
            <person name="Eisen J.A."/>
        </authorList>
    </citation>
    <scope>NUCLEOTIDE SEQUENCE [LARGE SCALE GENOMIC DNA]</scope>
    <source>
        <strain evidence="4">ATCC 23117 / DSM 6794 / NBRC 15988 / NCIMB 1366 / Sio-4</strain>
    </source>
</reference>
<dbReference type="STRING" id="880071.Fleli_1981"/>
<dbReference type="EMBL" id="CP003345">
    <property type="protein sequence ID" value="AFM04366.1"/>
    <property type="molecule type" value="Genomic_DNA"/>
</dbReference>
<evidence type="ECO:0000259" key="2">
    <source>
        <dbReference type="Pfam" id="PF10988"/>
    </source>
</evidence>
<accession>I4AK81</accession>
<dbReference type="PROSITE" id="PS51257">
    <property type="entry name" value="PROKAR_LIPOPROTEIN"/>
    <property type="match status" value="1"/>
</dbReference>
<dbReference type="AlphaFoldDB" id="I4AK81"/>
<dbReference type="Gene3D" id="2.160.20.120">
    <property type="match status" value="1"/>
</dbReference>
<dbReference type="eggNOG" id="COG3595">
    <property type="taxonomic scope" value="Bacteria"/>
</dbReference>
<name>I4AK81_BERLS</name>
<feature type="domain" description="Putative auto-transporter adhesin head GIN" evidence="2">
    <location>
        <begin position="45"/>
        <end position="260"/>
    </location>
</feature>
<proteinExistence type="predicted"/>
<dbReference type="InterPro" id="IPR021255">
    <property type="entry name" value="DUF2807"/>
</dbReference>
<feature type="signal peptide" evidence="1">
    <location>
        <begin position="1"/>
        <end position="23"/>
    </location>
</feature>